<keyword evidence="5" id="KW-0285">Flavoprotein</keyword>
<dbReference type="SUPFAM" id="SSF54862">
    <property type="entry name" value="4Fe-4S ferredoxins"/>
    <property type="match status" value="1"/>
</dbReference>
<keyword evidence="3" id="KW-0004">4Fe-4S</keyword>
<proteinExistence type="inferred from homology"/>
<feature type="coiled-coil region" evidence="9">
    <location>
        <begin position="692"/>
        <end position="719"/>
    </location>
</feature>
<dbReference type="Pfam" id="PF02662">
    <property type="entry name" value="FlpD"/>
    <property type="match status" value="1"/>
</dbReference>
<dbReference type="GO" id="GO:0046872">
    <property type="term" value="F:metal ion binding"/>
    <property type="evidence" value="ECO:0007669"/>
    <property type="project" value="UniProtKB-KW"/>
</dbReference>
<keyword evidence="7" id="KW-0408">Iron</keyword>
<dbReference type="PANTHER" id="PTHR43498">
    <property type="entry name" value="FERREDOXIN:COB-COM HETERODISULFIDE REDUCTASE SUBUNIT A"/>
    <property type="match status" value="1"/>
</dbReference>
<dbReference type="InterPro" id="IPR017900">
    <property type="entry name" value="4Fe4S_Fe_S_CS"/>
</dbReference>
<organism evidence="12 13">
    <name type="scientific">candidate division LCP-89 bacterium B3_LCP</name>
    <dbReference type="NCBI Taxonomy" id="2012998"/>
    <lineage>
        <taxon>Bacteria</taxon>
        <taxon>Pseudomonadati</taxon>
        <taxon>Bacteria division LCP-89</taxon>
    </lineage>
</organism>
<dbReference type="SUPFAM" id="SSF51905">
    <property type="entry name" value="FAD/NAD(P)-binding domain"/>
    <property type="match status" value="1"/>
</dbReference>
<dbReference type="GO" id="GO:0051539">
    <property type="term" value="F:4 iron, 4 sulfur cluster binding"/>
    <property type="evidence" value="ECO:0007669"/>
    <property type="project" value="UniProtKB-KW"/>
</dbReference>
<dbReference type="Pfam" id="PF07992">
    <property type="entry name" value="Pyr_redox_2"/>
    <property type="match status" value="1"/>
</dbReference>
<dbReference type="InterPro" id="IPR003813">
    <property type="entry name" value="MvhD/FlpD"/>
</dbReference>
<evidence type="ECO:0000256" key="10">
    <source>
        <dbReference type="SAM" id="MobiDB-lite"/>
    </source>
</evidence>
<dbReference type="PROSITE" id="PS51379">
    <property type="entry name" value="4FE4S_FER_2"/>
    <property type="match status" value="2"/>
</dbReference>
<dbReference type="Gene3D" id="3.50.50.60">
    <property type="entry name" value="FAD/NAD(P)-binding domain"/>
    <property type="match status" value="1"/>
</dbReference>
<dbReference type="InterPro" id="IPR036188">
    <property type="entry name" value="FAD/NAD-bd_sf"/>
</dbReference>
<protein>
    <submittedName>
        <fullName evidence="12">Heterodisulfide reductase subunit A</fullName>
    </submittedName>
</protein>
<evidence type="ECO:0000256" key="4">
    <source>
        <dbReference type="ARBA" id="ARBA00022723"/>
    </source>
</evidence>
<comment type="caution">
    <text evidence="12">The sequence shown here is derived from an EMBL/GenBank/DDBJ whole genome shotgun (WGS) entry which is preliminary data.</text>
</comment>
<dbReference type="InterPro" id="IPR017896">
    <property type="entry name" value="4Fe4S_Fe-S-bd"/>
</dbReference>
<gene>
    <name evidence="12" type="ORF">CEE37_07430</name>
</gene>
<feature type="region of interest" description="Disordered" evidence="10">
    <location>
        <begin position="415"/>
        <end position="447"/>
    </location>
</feature>
<evidence type="ECO:0000256" key="9">
    <source>
        <dbReference type="SAM" id="Coils"/>
    </source>
</evidence>
<dbReference type="InterPro" id="IPR023753">
    <property type="entry name" value="FAD/NAD-binding_dom"/>
</dbReference>
<name>A0A532V1E3_UNCL8</name>
<dbReference type="GO" id="GO:0016491">
    <property type="term" value="F:oxidoreductase activity"/>
    <property type="evidence" value="ECO:0007669"/>
    <property type="project" value="UniProtKB-KW"/>
</dbReference>
<comment type="similarity">
    <text evidence="2">Belongs to the HdrA family.</text>
</comment>
<accession>A0A532V1E3</accession>
<sequence length="751" mass="82559">MAVETKLGAYICTGCDIGKSVDIEALEKLCTDELKIPVCKTHEKLCATDALKMIQDDIKSEELNRVIIAGCSPRVKTKEFTFDNGAMADRCVLREHVAWILEPNDEDTQMAAEDYLRMSAARMRATELPEANIEEIDKTVLVVGGGMSGMRTALSTANLSYDVVIVEKEDNLGGWARKFTKVFPKQAPYKDLADSGVDELISQVEAHDKITIYKSSTIKKIEGEPGKFEVELEGASDGVKFKIGSIVLASGWKPYDPEKLGHLGYGKSNVVTNVQVEEMTSNGGIKRPSDGQVPKSVAFIQCAGSRDQDHLPYCSAVCCRVSLKQATYIKEAYPDTLVYILYKDIRSPGQYEEFYKNVQENEGVCLTKGEVVRVDSTAGDGVEIELEDTLFGENVIVQADMLVLASGMVPTTKVEDLTEGETETAEALSDDNPADSEDKEDANTGASAEAGARILNLTYRKGTDLPTLKYGFPDSHYICFPYETLRTGIYAAGAVRAPMDLASADNDAYGAGLKAIQALELTAKGQAVHPRAGDETFPDFFLQRCTQCKRCTEECPFGTLDEDEKGTPEPHPNRCRRCGICMGACPERIVSFKDYSVHIIGEMIKSLEVPDEEDEKPRALAFMCENDAIPSLDIAAAHRLKISPFVRIIPLRCLGSMNIVWIADALSVGIDGAILIGCKHGDDYQCHFVKGSELANTRMENVREKLKQLVLEEERVQITELALSEWKKVPEVLNNFMDDVDAAGPNPYKGF</sequence>
<evidence type="ECO:0000256" key="7">
    <source>
        <dbReference type="ARBA" id="ARBA00023004"/>
    </source>
</evidence>
<keyword evidence="8" id="KW-0411">Iron-sulfur</keyword>
<evidence type="ECO:0000313" key="12">
    <source>
        <dbReference type="EMBL" id="TKJ40787.1"/>
    </source>
</evidence>
<dbReference type="InterPro" id="IPR039650">
    <property type="entry name" value="HdrA-like"/>
</dbReference>
<keyword evidence="9" id="KW-0175">Coiled coil</keyword>
<dbReference type="PROSITE" id="PS00198">
    <property type="entry name" value="4FE4S_FER_1"/>
    <property type="match status" value="1"/>
</dbReference>
<evidence type="ECO:0000256" key="8">
    <source>
        <dbReference type="ARBA" id="ARBA00023014"/>
    </source>
</evidence>
<evidence type="ECO:0000259" key="11">
    <source>
        <dbReference type="PROSITE" id="PS51379"/>
    </source>
</evidence>
<evidence type="ECO:0000256" key="1">
    <source>
        <dbReference type="ARBA" id="ARBA00001974"/>
    </source>
</evidence>
<evidence type="ECO:0000256" key="2">
    <source>
        <dbReference type="ARBA" id="ARBA00006561"/>
    </source>
</evidence>
<dbReference type="Gene3D" id="3.30.70.20">
    <property type="match status" value="1"/>
</dbReference>
<evidence type="ECO:0000256" key="5">
    <source>
        <dbReference type="ARBA" id="ARBA00022827"/>
    </source>
</evidence>
<reference evidence="12 13" key="1">
    <citation type="submission" date="2017-06" db="EMBL/GenBank/DDBJ databases">
        <title>Novel microbial phyla capable of carbon fixation and sulfur reduction in deep-sea sediments.</title>
        <authorList>
            <person name="Huang J."/>
            <person name="Baker B."/>
            <person name="Wang Y."/>
        </authorList>
    </citation>
    <scope>NUCLEOTIDE SEQUENCE [LARGE SCALE GENOMIC DNA]</scope>
    <source>
        <strain evidence="12">B3_LCP</strain>
    </source>
</reference>
<keyword evidence="5" id="KW-0274">FAD</keyword>
<feature type="compositionally biased region" description="Acidic residues" evidence="10">
    <location>
        <begin position="417"/>
        <end position="440"/>
    </location>
</feature>
<feature type="domain" description="4Fe-4S ferredoxin-type" evidence="11">
    <location>
        <begin position="536"/>
        <end position="565"/>
    </location>
</feature>
<dbReference type="Pfam" id="PF13187">
    <property type="entry name" value="Fer4_9"/>
    <property type="match status" value="1"/>
</dbReference>
<keyword evidence="4" id="KW-0479">Metal-binding</keyword>
<evidence type="ECO:0000313" key="13">
    <source>
        <dbReference type="Proteomes" id="UP000319619"/>
    </source>
</evidence>
<feature type="domain" description="4Fe-4S ferredoxin-type" evidence="11">
    <location>
        <begin position="566"/>
        <end position="595"/>
    </location>
</feature>
<keyword evidence="6" id="KW-0560">Oxidoreductase</keyword>
<dbReference type="Proteomes" id="UP000319619">
    <property type="component" value="Unassembled WGS sequence"/>
</dbReference>
<dbReference type="PANTHER" id="PTHR43498:SF1">
    <property type="entry name" value="COB--COM HETERODISULFIDE REDUCTASE IRON-SULFUR SUBUNIT A"/>
    <property type="match status" value="1"/>
</dbReference>
<evidence type="ECO:0000256" key="3">
    <source>
        <dbReference type="ARBA" id="ARBA00022485"/>
    </source>
</evidence>
<comment type="cofactor">
    <cofactor evidence="1">
        <name>FAD</name>
        <dbReference type="ChEBI" id="CHEBI:57692"/>
    </cofactor>
</comment>
<dbReference type="AlphaFoldDB" id="A0A532V1E3"/>
<evidence type="ECO:0000256" key="6">
    <source>
        <dbReference type="ARBA" id="ARBA00023002"/>
    </source>
</evidence>
<dbReference type="EMBL" id="NJBN01000004">
    <property type="protein sequence ID" value="TKJ40787.1"/>
    <property type="molecule type" value="Genomic_DNA"/>
</dbReference>